<protein>
    <submittedName>
        <fullName evidence="1">Uncharacterized protein</fullName>
    </submittedName>
</protein>
<organism evidence="1 2">
    <name type="scientific">Streptomyces misionensis</name>
    <dbReference type="NCBI Taxonomy" id="67331"/>
    <lineage>
        <taxon>Bacteria</taxon>
        <taxon>Bacillati</taxon>
        <taxon>Actinomycetota</taxon>
        <taxon>Actinomycetes</taxon>
        <taxon>Kitasatosporales</taxon>
        <taxon>Streptomycetaceae</taxon>
        <taxon>Streptomyces</taxon>
    </lineage>
</organism>
<dbReference type="RefSeq" id="WP_074990945.1">
    <property type="nucleotide sequence ID" value="NZ_FNTD01000004.1"/>
</dbReference>
<reference evidence="1 2" key="1">
    <citation type="submission" date="2016-10" db="EMBL/GenBank/DDBJ databases">
        <authorList>
            <person name="de Groot N.N."/>
        </authorList>
    </citation>
    <scope>NUCLEOTIDE SEQUENCE [LARGE SCALE GENOMIC DNA]</scope>
    <source>
        <strain evidence="1 2">DSM 40306</strain>
    </source>
</reference>
<evidence type="ECO:0000313" key="1">
    <source>
        <dbReference type="EMBL" id="SEC03363.1"/>
    </source>
</evidence>
<evidence type="ECO:0000313" key="2">
    <source>
        <dbReference type="Proteomes" id="UP000182375"/>
    </source>
</evidence>
<dbReference type="STRING" id="67331.SAMN04490357_1012"/>
<dbReference type="GeneID" id="95510255"/>
<name>A0A1H4P7E0_9ACTN</name>
<gene>
    <name evidence="1" type="ORF">SAMN04490357_1012</name>
</gene>
<accession>A0A1H4P7E0</accession>
<proteinExistence type="predicted"/>
<dbReference type="EMBL" id="FNTD01000004">
    <property type="protein sequence ID" value="SEC03363.1"/>
    <property type="molecule type" value="Genomic_DNA"/>
</dbReference>
<sequence length="136" mass="15070">MDDLVQFLRARLDEDERVAQAAGGAWVDGPAANWVTAVPVGESSGPVHRVALAITGGERDHIVRHDPARVLRDVEAQRALLELHHAELIEVVNADHEERSGDWCAECDGETFPCRTLRLLASAYADHPDYNEAWRP</sequence>
<dbReference type="Pfam" id="PF19730">
    <property type="entry name" value="DUF6221"/>
    <property type="match status" value="1"/>
</dbReference>
<dbReference type="AlphaFoldDB" id="A0A1H4P7E0"/>
<dbReference type="InterPro" id="IPR046193">
    <property type="entry name" value="DUF6221"/>
</dbReference>
<dbReference type="Proteomes" id="UP000182375">
    <property type="component" value="Unassembled WGS sequence"/>
</dbReference>